<dbReference type="SUPFAM" id="SSF48425">
    <property type="entry name" value="Sec7 domain"/>
    <property type="match status" value="1"/>
</dbReference>
<dbReference type="EMBL" id="CAXDID020000565">
    <property type="protein sequence ID" value="CAL6103320.1"/>
    <property type="molecule type" value="Genomic_DNA"/>
</dbReference>
<evidence type="ECO:0000313" key="8">
    <source>
        <dbReference type="EMBL" id="CAL6103320.1"/>
    </source>
</evidence>
<dbReference type="GO" id="GO:0005737">
    <property type="term" value="C:cytoplasm"/>
    <property type="evidence" value="ECO:0007669"/>
    <property type="project" value="UniProtKB-ARBA"/>
</dbReference>
<dbReference type="GO" id="GO:0012505">
    <property type="term" value="C:endomembrane system"/>
    <property type="evidence" value="ECO:0007669"/>
    <property type="project" value="UniProtKB-ARBA"/>
</dbReference>
<proteinExistence type="predicted"/>
<evidence type="ECO:0000313" key="6">
    <source>
        <dbReference type="EMBL" id="CAI9967265.1"/>
    </source>
</evidence>
<dbReference type="PROSITE" id="PS50190">
    <property type="entry name" value="SEC7"/>
    <property type="match status" value="1"/>
</dbReference>
<dbReference type="InterPro" id="IPR035999">
    <property type="entry name" value="Sec7_dom_sf"/>
</dbReference>
<organism evidence="5">
    <name type="scientific">Hexamita inflata</name>
    <dbReference type="NCBI Taxonomy" id="28002"/>
    <lineage>
        <taxon>Eukaryota</taxon>
        <taxon>Metamonada</taxon>
        <taxon>Diplomonadida</taxon>
        <taxon>Hexamitidae</taxon>
        <taxon>Hexamitinae</taxon>
        <taxon>Hexamita</taxon>
    </lineage>
</organism>
<dbReference type="Gene3D" id="1.10.1000.11">
    <property type="entry name" value="Arf Nucleotide-binding Site Opener,domain 2"/>
    <property type="match status" value="1"/>
</dbReference>
<feature type="coiled-coil region" evidence="1">
    <location>
        <begin position="20"/>
        <end position="47"/>
    </location>
</feature>
<dbReference type="PANTHER" id="PTHR10663:SF388">
    <property type="entry name" value="GOLGI-SPECIFIC BREFELDIN A-RESISTANCE GUANINE NUCLEOTIDE EXCHANGE FACTOR 1"/>
    <property type="match status" value="1"/>
</dbReference>
<keyword evidence="1" id="KW-0175">Coiled coil</keyword>
<dbReference type="GO" id="GO:0016192">
    <property type="term" value="P:vesicle-mediated transport"/>
    <property type="evidence" value="ECO:0007669"/>
    <property type="project" value="UniProtKB-ARBA"/>
</dbReference>
<comment type="caution">
    <text evidence="5">The sequence shown here is derived from an EMBL/GenBank/DDBJ whole genome shotgun (WGS) entry which is preliminary data.</text>
</comment>
<dbReference type="InterPro" id="IPR000904">
    <property type="entry name" value="Sec7_dom"/>
</dbReference>
<feature type="region of interest" description="Disordered" evidence="2">
    <location>
        <begin position="884"/>
        <end position="904"/>
    </location>
</feature>
<evidence type="ECO:0000259" key="3">
    <source>
        <dbReference type="PROSITE" id="PS50190"/>
    </source>
</evidence>
<evidence type="ECO:0000313" key="7">
    <source>
        <dbReference type="EMBL" id="CAL6095276.1"/>
    </source>
</evidence>
<reference evidence="7 10" key="2">
    <citation type="submission" date="2024-07" db="EMBL/GenBank/DDBJ databases">
        <authorList>
            <person name="Akdeniz Z."/>
        </authorList>
    </citation>
    <scope>NUCLEOTIDE SEQUENCE [LARGE SCALE GENOMIC DNA]</scope>
</reference>
<reference evidence="5" key="1">
    <citation type="submission" date="2023-06" db="EMBL/GenBank/DDBJ databases">
        <authorList>
            <person name="Kurt Z."/>
        </authorList>
    </citation>
    <scope>NUCLEOTIDE SEQUENCE</scope>
</reference>
<gene>
    <name evidence="5" type="ORF">HINF_LOCUS12267</name>
    <name evidence="6" type="ORF">HINF_LOCUS54910</name>
    <name evidence="7" type="ORF">HINF_LOCUS67872</name>
    <name evidence="8" type="ORF">HINF_LOCUS72088</name>
    <name evidence="4" type="ORF">HINF_LOCUS721</name>
    <name evidence="9" type="ORF">HINF_LOCUS73046</name>
</gene>
<dbReference type="EMBL" id="CATOUU010001018">
    <property type="protein sequence ID" value="CAI9967265.1"/>
    <property type="molecule type" value="Genomic_DNA"/>
</dbReference>
<evidence type="ECO:0000313" key="9">
    <source>
        <dbReference type="EMBL" id="CAL6104986.1"/>
    </source>
</evidence>
<dbReference type="GO" id="GO:0032012">
    <property type="term" value="P:regulation of ARF protein signal transduction"/>
    <property type="evidence" value="ECO:0007669"/>
    <property type="project" value="InterPro"/>
</dbReference>
<dbReference type="EMBL" id="CATOUU010000317">
    <property type="protein sequence ID" value="CAI9924622.1"/>
    <property type="molecule type" value="Genomic_DNA"/>
</dbReference>
<dbReference type="SMART" id="SM00222">
    <property type="entry name" value="Sec7"/>
    <property type="match status" value="1"/>
</dbReference>
<evidence type="ECO:0000313" key="10">
    <source>
        <dbReference type="Proteomes" id="UP001642409"/>
    </source>
</evidence>
<evidence type="ECO:0000313" key="4">
    <source>
        <dbReference type="EMBL" id="CAI9913076.1"/>
    </source>
</evidence>
<evidence type="ECO:0000313" key="5">
    <source>
        <dbReference type="EMBL" id="CAI9924622.1"/>
    </source>
</evidence>
<dbReference type="GO" id="GO:0005085">
    <property type="term" value="F:guanyl-nucleotide exchange factor activity"/>
    <property type="evidence" value="ECO:0007669"/>
    <property type="project" value="InterPro"/>
</dbReference>
<accession>A0AA86NQK6</accession>
<evidence type="ECO:0000256" key="1">
    <source>
        <dbReference type="SAM" id="Coils"/>
    </source>
</evidence>
<name>A0AA86NQK6_9EUKA</name>
<protein>
    <submittedName>
        <fullName evidence="5">Sec7 family protein</fullName>
    </submittedName>
    <submittedName>
        <fullName evidence="7">Sec7_family protein</fullName>
    </submittedName>
</protein>
<dbReference type="Pfam" id="PF01369">
    <property type="entry name" value="Sec7"/>
    <property type="match status" value="1"/>
</dbReference>
<dbReference type="EMBL" id="CATOUU010000018">
    <property type="protein sequence ID" value="CAI9913076.1"/>
    <property type="molecule type" value="Genomic_DNA"/>
</dbReference>
<dbReference type="EMBL" id="CAXDID020000474">
    <property type="protein sequence ID" value="CAL6095276.1"/>
    <property type="molecule type" value="Genomic_DNA"/>
</dbReference>
<keyword evidence="10" id="KW-1185">Reference proteome</keyword>
<evidence type="ECO:0000256" key="2">
    <source>
        <dbReference type="SAM" id="MobiDB-lite"/>
    </source>
</evidence>
<feature type="domain" description="SEC7" evidence="3">
    <location>
        <begin position="589"/>
        <end position="857"/>
    </location>
</feature>
<dbReference type="InterPro" id="IPR023394">
    <property type="entry name" value="Sec7_C_sf"/>
</dbReference>
<dbReference type="Proteomes" id="UP001642409">
    <property type="component" value="Unassembled WGS sequence"/>
</dbReference>
<sequence>MTYKVTKELQIEMYESCKFFSKEARKYKDLRDQMKKLEDIFKNQMGAQAISEVIQMEKGLCVSYLSLFMTMIQSDIQKVVEQCVKTLKLILSGSTILSQIQPLELDSNYTVYKNIGNMLVIFLQKIQDSFAQKSVNMVADMIKSLLLYTNDIHLEDMKMIAISIVKLQIQFPLIKEVRQLSVVFVNVLSEKYAILKSQNVQTPLPQPFNYSALECEVLYYSDYKSFIMTTLDQLSAIINLTTSQITTEQFNQQVGIAEVLQNFDRFCQIVCDNIYWVLKMVPVPALVDQPIKILIEKLYHKMIQFVIHCQNYSLQEWYLCNIEILFKTFMHQFNNQFIFEHFNNFILRIITTKEIPYYQLKASVCLHLVRLVCCDSASYTADEAKFSDYEYVQSIYKLVDYIQLTNCSEAEQTIYFQYIQRIFMPPGYILQLIYVNYDAQFTQPNLAYKLFKTIADTYQQTVEQPPLPFMLEKEMIMHKFYHKLLALYLQQNLKKFTQSSPFLTLFNKFGHACGVLEPNEGKFLNHEFENDYKLKSYRTNNYQTTLLHSLARLQTELSNAFLLFQYNSEEVKFEFDFGLIINEKITNAQLVDKINQKMKMEIGYNKFDEAPIKAMEHFRQIGFLTKLVEATSENKFNPDQELASAIQFSNDFDTALNEMIAANPDGPKRKKRNFQEEYQYNLGNVGKYLIQYSNIDECLTEMIEFVLKYSKKSEFSVGLSKAGFGELIGGSKIENKAILYYFVKYFSKKHLATPNVPFVQALRDFLSYFKLPGEGQVIDRIISFFSKAYSVNCSMDHQTIHGLAYAVIMLNTDLHNSSTKDSRMSRDVFVTNTKLIDYAKQLSKQMLEDIYDEILRNPFTLGSIEELKKFFLIMSKYVNIAEKKEGETPGQQNQSQSQEDDKETEIIKQMPKNLRYAKAYLEWIMYGSTAHNNEIQDSLLEKQEIQNIFSYELYACFVKQLGSEVIKKLLESLNKFDRCANVQSALKLNLLLIFSEQLKYNKAAVEQIQLYISSSELLTIPTLQYKTFDISNIYEQIINKDTVNKRIKITTQNPSVLVKQQIELINFIIEVAHQRSYPSKLYTNCYSGKLQLTQAWYPIVEILSRVKYYNILISKQIPRENRQLLVQNHQIAEYRSALTQDVNLAFQNQQQLTTQTIQNIINISTEFYNRDIFGISDHTIMNGVYLPKTEMEFLTQALAQASSIELEMLILPAYCLNCSTLLNNLLVHLIENDQDQFENCYSATFNHYQEIFVSKIPQIPENGFAGAAQVIGTFLSRQMRSIKTRDDAVKHVDNEQQIWLSIFSPLNLCLAPDSSGNLLWIVLEKTHGYLQYIEFDNAQQDNLLKLVYDDRTIDSNSYQEFCDVYFSCLKRCVLPRVTLQLTVKIINMAIDKLKQLGMSSLSKDVSLNLSAKQQNVKMDMKGPMSLAKNIVSYLSYVVIYLMFQPIENKLELSQTAVDLLKLYMNLVNNLRNQVVVADVSEDIQAHFFGFSRLLVKMLLKTYNVSVYKSDTILSTFSNTLGEILENICVDDRYSVKKIGQTQTRKLLTELLEVKYNRPVMQGMMRSILIDVFLGTFHRKSDVHLLACDNLAQQKFTCECEFQSRHCMIELVVDVLLQQKDKVGQQLTRDVFSEVLKAVQMYHAPSLVNICKYLMDGLILSEPEFVLNLLMSSTLDNINYPDYVDILRKFMNDVQTNEQVILQTLQFCCEVHVKLSGQLDFVQLDQLFAHVITVFTKVNAKVQNDPNVLKQMKAMLINFIPKFQNKQELTVFVLRFFQEMNDTLWITHFKKDMFNNILELIECNDTGVRKEVKTLLMKKNKPE</sequence>
<dbReference type="PANTHER" id="PTHR10663">
    <property type="entry name" value="GUANYL-NUCLEOTIDE EXCHANGE FACTOR"/>
    <property type="match status" value="1"/>
</dbReference>
<dbReference type="EMBL" id="CAXDID020000590">
    <property type="protein sequence ID" value="CAL6104986.1"/>
    <property type="molecule type" value="Genomic_DNA"/>
</dbReference>